<sequence length="348" mass="39647">MLCALIMAGGKGTRFWPLSTEEKPKQFLKLLGENTMIQMTVKRVEKLLPIERIFVVTAKQYVSLVKEQLPNLPDRNIIVEPVGKNTAPCIALSAFIIKKYYQDANIAVLPSDHLIKDEEKFIQVLADADKFIKEKPKAIVTIGMTPDRPETGYGYIKYSGNKIEVNSSQIISVEAFVEKPNLEKAKEYLSSGQYLWNGGMFIWKADNILNLTREYLNETYNILSEIAATKEEHFEENLEKKYNEVQGISVDYGIMENAKDIYVIPGDFGWDDVGNWSSIERYSKRDNNDNVKNGNSYFYNSSGNIVVTNKKVLLNNIDNLIIVETDDYILVSSKDREQEIKIAKDLIS</sequence>
<feature type="domain" description="Nucleotidyl transferase" evidence="1">
    <location>
        <begin position="4"/>
        <end position="285"/>
    </location>
</feature>
<dbReference type="PANTHER" id="PTHR46390">
    <property type="entry name" value="MANNOSE-1-PHOSPHATE GUANYLYLTRANSFERASE"/>
    <property type="match status" value="1"/>
</dbReference>
<dbReference type="SUPFAM" id="SSF159283">
    <property type="entry name" value="Guanosine diphospho-D-mannose pyrophosphorylase/mannose-6-phosphate isomerase linker domain"/>
    <property type="match status" value="1"/>
</dbReference>
<evidence type="ECO:0000313" key="3">
    <source>
        <dbReference type="Proteomes" id="UP000632377"/>
    </source>
</evidence>
<keyword evidence="2" id="KW-0548">Nucleotidyltransferase</keyword>
<evidence type="ECO:0000313" key="2">
    <source>
        <dbReference type="EMBL" id="MBL4936343.1"/>
    </source>
</evidence>
<dbReference type="InterPro" id="IPR049577">
    <property type="entry name" value="GMPP_N"/>
</dbReference>
<comment type="caution">
    <text evidence="2">The sequence shown here is derived from an EMBL/GenBank/DDBJ whole genome shotgun (WGS) entry which is preliminary data.</text>
</comment>
<organism evidence="2 3">
    <name type="scientific">Clostridium rhizosphaerae</name>
    <dbReference type="NCBI Taxonomy" id="2803861"/>
    <lineage>
        <taxon>Bacteria</taxon>
        <taxon>Bacillati</taxon>
        <taxon>Bacillota</taxon>
        <taxon>Clostridia</taxon>
        <taxon>Eubacteriales</taxon>
        <taxon>Clostridiaceae</taxon>
        <taxon>Clostridium</taxon>
    </lineage>
</organism>
<dbReference type="InterPro" id="IPR029044">
    <property type="entry name" value="Nucleotide-diphossugar_trans"/>
</dbReference>
<dbReference type="Pfam" id="PF00483">
    <property type="entry name" value="NTP_transferase"/>
    <property type="match status" value="1"/>
</dbReference>
<name>A0ABS1TAG8_9CLOT</name>
<accession>A0ABS1TAG8</accession>
<dbReference type="InterPro" id="IPR005835">
    <property type="entry name" value="NTP_transferase_dom"/>
</dbReference>
<evidence type="ECO:0000259" key="1">
    <source>
        <dbReference type="Pfam" id="PF00483"/>
    </source>
</evidence>
<dbReference type="SUPFAM" id="SSF53448">
    <property type="entry name" value="Nucleotide-diphospho-sugar transferases"/>
    <property type="match status" value="1"/>
</dbReference>
<dbReference type="InterPro" id="IPR051161">
    <property type="entry name" value="Mannose-6P_isomerase_type2"/>
</dbReference>
<dbReference type="GO" id="GO:0016779">
    <property type="term" value="F:nucleotidyltransferase activity"/>
    <property type="evidence" value="ECO:0007669"/>
    <property type="project" value="UniProtKB-KW"/>
</dbReference>
<dbReference type="RefSeq" id="WP_202749084.1">
    <property type="nucleotide sequence ID" value="NZ_JAESWC010000004.1"/>
</dbReference>
<dbReference type="CDD" id="cd02509">
    <property type="entry name" value="GDP-M1P_Guanylyltransferase"/>
    <property type="match status" value="1"/>
</dbReference>
<dbReference type="Gene3D" id="3.90.550.10">
    <property type="entry name" value="Spore Coat Polysaccharide Biosynthesis Protein SpsA, Chain A"/>
    <property type="match status" value="1"/>
</dbReference>
<dbReference type="Proteomes" id="UP000632377">
    <property type="component" value="Unassembled WGS sequence"/>
</dbReference>
<gene>
    <name evidence="2" type="ORF">JK636_11280</name>
</gene>
<proteinExistence type="predicted"/>
<protein>
    <submittedName>
        <fullName evidence="2">Mannose-1-phosphate guanylyltransferase</fullName>
    </submittedName>
</protein>
<keyword evidence="2" id="KW-0808">Transferase</keyword>
<dbReference type="PANTHER" id="PTHR46390:SF1">
    <property type="entry name" value="MANNOSE-1-PHOSPHATE GUANYLYLTRANSFERASE"/>
    <property type="match status" value="1"/>
</dbReference>
<reference evidence="2 3" key="1">
    <citation type="submission" date="2021-01" db="EMBL/GenBank/DDBJ databases">
        <title>Genome public.</title>
        <authorList>
            <person name="Liu C."/>
            <person name="Sun Q."/>
        </authorList>
    </citation>
    <scope>NUCLEOTIDE SEQUENCE [LARGE SCALE GENOMIC DNA]</scope>
    <source>
        <strain evidence="2 3">YIM B02515</strain>
    </source>
</reference>
<dbReference type="EMBL" id="JAESWC010000004">
    <property type="protein sequence ID" value="MBL4936343.1"/>
    <property type="molecule type" value="Genomic_DNA"/>
</dbReference>
<keyword evidence="3" id="KW-1185">Reference proteome</keyword>